<comment type="caution">
    <text evidence="12">The sequence shown here is derived from an EMBL/GenBank/DDBJ whole genome shotgun (WGS) entry which is preliminary data.</text>
</comment>
<dbReference type="SMART" id="SM00283">
    <property type="entry name" value="MA"/>
    <property type="match status" value="1"/>
</dbReference>
<dbReference type="SUPFAM" id="SSF54862">
    <property type="entry name" value="4Fe-4S ferredoxins"/>
    <property type="match status" value="1"/>
</dbReference>
<keyword evidence="1" id="KW-0004">4Fe-4S</keyword>
<gene>
    <name evidence="12" type="ORF">DCCM_0298</name>
</gene>
<reference evidence="13" key="1">
    <citation type="submission" date="2018-02" db="EMBL/GenBank/DDBJ databases">
        <title>Genome sequence of Desulfocucumis palustris strain NAW-5.</title>
        <authorList>
            <person name="Watanabe M."/>
            <person name="Kojima H."/>
            <person name="Fukui M."/>
        </authorList>
    </citation>
    <scope>NUCLEOTIDE SEQUENCE [LARGE SCALE GENOMIC DNA]</scope>
    <source>
        <strain evidence="13">NAW-5</strain>
    </source>
</reference>
<keyword evidence="2" id="KW-0479">Metal-binding</keyword>
<dbReference type="OrthoDB" id="9798098at2"/>
<dbReference type="Proteomes" id="UP000239549">
    <property type="component" value="Unassembled WGS sequence"/>
</dbReference>
<dbReference type="GO" id="GO:0007165">
    <property type="term" value="P:signal transduction"/>
    <property type="evidence" value="ECO:0007669"/>
    <property type="project" value="UniProtKB-KW"/>
</dbReference>
<evidence type="ECO:0000256" key="6">
    <source>
        <dbReference type="ARBA" id="ARBA00029447"/>
    </source>
</evidence>
<dbReference type="InterPro" id="IPR017896">
    <property type="entry name" value="4Fe4S_Fe-S-bd"/>
</dbReference>
<evidence type="ECO:0000256" key="4">
    <source>
        <dbReference type="ARBA" id="ARBA00023014"/>
    </source>
</evidence>
<dbReference type="PROSITE" id="PS51656">
    <property type="entry name" value="4FE4S"/>
    <property type="match status" value="1"/>
</dbReference>
<feature type="coiled-coil region" evidence="8">
    <location>
        <begin position="427"/>
        <end position="471"/>
    </location>
</feature>
<feature type="domain" description="Methyl-accepting transducer" evidence="9">
    <location>
        <begin position="454"/>
        <end position="718"/>
    </location>
</feature>
<comment type="similarity">
    <text evidence="6">Belongs to the methyl-accepting chemotaxis (MCP) protein family.</text>
</comment>
<keyword evidence="4" id="KW-0411">Iron-sulfur</keyword>
<dbReference type="Pfam" id="PF04060">
    <property type="entry name" value="FeS"/>
    <property type="match status" value="1"/>
</dbReference>
<feature type="domain" description="4Fe-4S ferredoxin-type" evidence="10">
    <location>
        <begin position="37"/>
        <end position="66"/>
    </location>
</feature>
<dbReference type="GO" id="GO:0016020">
    <property type="term" value="C:membrane"/>
    <property type="evidence" value="ECO:0007669"/>
    <property type="project" value="InterPro"/>
</dbReference>
<proteinExistence type="inferred from homology"/>
<dbReference type="Gene3D" id="1.10.287.950">
    <property type="entry name" value="Methyl-accepting chemotaxis protein"/>
    <property type="match status" value="1"/>
</dbReference>
<evidence type="ECO:0000313" key="12">
    <source>
        <dbReference type="EMBL" id="GBF32107.1"/>
    </source>
</evidence>
<keyword evidence="8" id="KW-0175">Coiled coil</keyword>
<dbReference type="GO" id="GO:0004888">
    <property type="term" value="F:transmembrane signaling receptor activity"/>
    <property type="evidence" value="ECO:0007669"/>
    <property type="project" value="InterPro"/>
</dbReference>
<feature type="domain" description="4Fe-4S ferredoxin-type" evidence="10">
    <location>
        <begin position="3"/>
        <end position="34"/>
    </location>
</feature>
<evidence type="ECO:0000256" key="7">
    <source>
        <dbReference type="PROSITE-ProRule" id="PRU00284"/>
    </source>
</evidence>
<dbReference type="Pfam" id="PF00015">
    <property type="entry name" value="MCPsignal"/>
    <property type="match status" value="1"/>
</dbReference>
<evidence type="ECO:0000259" key="11">
    <source>
        <dbReference type="PROSITE" id="PS51656"/>
    </source>
</evidence>
<sequence>MDDVILVDEQNCVGCNKCIRNCPVFGANIAYISEGSNKVKVNPEKCILCGKCIEVCDHEARNYRDDTETFFEDLDRGKKISIIAAPSIRVNIADYERLFGFLKSKGADVIYDVSFGADITTWAYLKAIKEKNLFSVIAQPCPAVVSYIEKYKPDLIKKLAPIHSPMMCTAIYLRKYAGVSNNIGFLSPCIGKISEINDPNTENYIQYNITYKKLLDYLEKKQINISGYNKKGFEDIGCSLGCLFSRPGGLKENVEAKVKGAWIRQVEGPTHAYEYLDEYGKRLAANKPIPLLVDILNCSKGCNIGTATAKNIGMDDADFAFNALKAEKLADKGGKLAKRKIDWLYKYFDKNLKLNDFTRRYNNNVNIPSPKEPDESDYNEIFTRLHKKTKRERELNCSACGYSTCRDMVKAVFNNINVIYNCMDFNRREAELERNKLELTTRELEAKNSEMNAALEKINSLSEERLRKSKEITNAIKMFAAASEKTSAGVTQVNDMVNQIASNTSNVSGFANDVSNSVNSIASAMKEINISLSEISINSGRSMDITGNAEAKAIDTNEIINKLNISSKQIGKIIKVINEIAEQTNMLALNAAIEAAGAGEAGKGFAVVANEVKELAKQTAESTEEIGQQIDVMQQDMANAVKAMGTILQVINETTQITNTIASAVTEQTAVAGDISYAIVTAAERVNLINDRIKDIASNSKIAAESIYEVTAGIKDIAQTAAELSKSK</sequence>
<evidence type="ECO:0000259" key="10">
    <source>
        <dbReference type="PROSITE" id="PS51379"/>
    </source>
</evidence>
<name>A0A2L2X7E2_9FIRM</name>
<dbReference type="GO" id="GO:0051539">
    <property type="term" value="F:4 iron, 4 sulfur cluster binding"/>
    <property type="evidence" value="ECO:0007669"/>
    <property type="project" value="UniProtKB-KW"/>
</dbReference>
<protein>
    <submittedName>
        <fullName evidence="12">Periplasmic hydrogenase</fullName>
    </submittedName>
</protein>
<dbReference type="PRINTS" id="PR00260">
    <property type="entry name" value="CHEMTRNSDUCR"/>
</dbReference>
<dbReference type="InterPro" id="IPR007202">
    <property type="entry name" value="4Fe-4S_dom"/>
</dbReference>
<feature type="domain" description="4Fe-4S" evidence="11">
    <location>
        <begin position="377"/>
        <end position="439"/>
    </location>
</feature>
<evidence type="ECO:0000256" key="3">
    <source>
        <dbReference type="ARBA" id="ARBA00023004"/>
    </source>
</evidence>
<dbReference type="RefSeq" id="WP_104370679.1">
    <property type="nucleotide sequence ID" value="NZ_BFAV01000018.1"/>
</dbReference>
<dbReference type="Pfam" id="PF02906">
    <property type="entry name" value="Fe_hyd_lg_C"/>
    <property type="match status" value="1"/>
</dbReference>
<dbReference type="PROSITE" id="PS51379">
    <property type="entry name" value="4FE4S_FER_2"/>
    <property type="match status" value="2"/>
</dbReference>
<keyword evidence="5 7" id="KW-0807">Transducer</keyword>
<keyword evidence="3" id="KW-0408">Iron</keyword>
<dbReference type="InterPro" id="IPR004090">
    <property type="entry name" value="Chemotax_Me-accpt_rcpt"/>
</dbReference>
<dbReference type="InterPro" id="IPR004089">
    <property type="entry name" value="MCPsignal_dom"/>
</dbReference>
<dbReference type="Pfam" id="PF13237">
    <property type="entry name" value="Fer4_10"/>
    <property type="match status" value="1"/>
</dbReference>
<evidence type="ECO:0000256" key="2">
    <source>
        <dbReference type="ARBA" id="ARBA00022723"/>
    </source>
</evidence>
<dbReference type="EMBL" id="BFAV01000018">
    <property type="protein sequence ID" value="GBF32107.1"/>
    <property type="molecule type" value="Genomic_DNA"/>
</dbReference>
<dbReference type="InterPro" id="IPR009016">
    <property type="entry name" value="Fe_hydrogenase"/>
</dbReference>
<dbReference type="SUPFAM" id="SSF58104">
    <property type="entry name" value="Methyl-accepting chemotaxis protein (MCP) signaling domain"/>
    <property type="match status" value="1"/>
</dbReference>
<organism evidence="12 13">
    <name type="scientific">Desulfocucumis palustris</name>
    <dbReference type="NCBI Taxonomy" id="1898651"/>
    <lineage>
        <taxon>Bacteria</taxon>
        <taxon>Bacillati</taxon>
        <taxon>Bacillota</taxon>
        <taxon>Clostridia</taxon>
        <taxon>Eubacteriales</taxon>
        <taxon>Desulfocucumaceae</taxon>
        <taxon>Desulfocucumis</taxon>
    </lineage>
</organism>
<dbReference type="AlphaFoldDB" id="A0A2L2X7E2"/>
<accession>A0A2L2X7E2</accession>
<dbReference type="GO" id="GO:0006935">
    <property type="term" value="P:chemotaxis"/>
    <property type="evidence" value="ECO:0007669"/>
    <property type="project" value="InterPro"/>
</dbReference>
<dbReference type="Gene3D" id="3.30.70.20">
    <property type="match status" value="1"/>
</dbReference>
<dbReference type="PROSITE" id="PS50111">
    <property type="entry name" value="CHEMOTAXIS_TRANSDUC_2"/>
    <property type="match status" value="1"/>
</dbReference>
<evidence type="ECO:0000256" key="1">
    <source>
        <dbReference type="ARBA" id="ARBA00022485"/>
    </source>
</evidence>
<dbReference type="GO" id="GO:0046872">
    <property type="term" value="F:metal ion binding"/>
    <property type="evidence" value="ECO:0007669"/>
    <property type="project" value="UniProtKB-KW"/>
</dbReference>
<dbReference type="InterPro" id="IPR004108">
    <property type="entry name" value="Fe_hydrogenase_lsu_C"/>
</dbReference>
<dbReference type="SUPFAM" id="SSF53920">
    <property type="entry name" value="Fe-only hydrogenase"/>
    <property type="match status" value="1"/>
</dbReference>
<evidence type="ECO:0000256" key="5">
    <source>
        <dbReference type="ARBA" id="ARBA00023224"/>
    </source>
</evidence>
<keyword evidence="13" id="KW-1185">Reference proteome</keyword>
<evidence type="ECO:0000313" key="13">
    <source>
        <dbReference type="Proteomes" id="UP000239549"/>
    </source>
</evidence>
<evidence type="ECO:0000256" key="8">
    <source>
        <dbReference type="SAM" id="Coils"/>
    </source>
</evidence>
<dbReference type="Gene3D" id="3.40.950.10">
    <property type="entry name" value="Fe-only Hydrogenase (Larger Subunit), Chain L, domain 3"/>
    <property type="match status" value="1"/>
</dbReference>
<dbReference type="PANTHER" id="PTHR32089">
    <property type="entry name" value="METHYL-ACCEPTING CHEMOTAXIS PROTEIN MCPB"/>
    <property type="match status" value="1"/>
</dbReference>
<evidence type="ECO:0000259" key="9">
    <source>
        <dbReference type="PROSITE" id="PS50111"/>
    </source>
</evidence>
<dbReference type="Gene3D" id="1.10.15.40">
    <property type="entry name" value="Electron transport complex subunit B, putative Fe-S cluster"/>
    <property type="match status" value="1"/>
</dbReference>
<dbReference type="PANTHER" id="PTHR32089:SF112">
    <property type="entry name" value="LYSOZYME-LIKE PROTEIN-RELATED"/>
    <property type="match status" value="1"/>
</dbReference>